<evidence type="ECO:0000313" key="2">
    <source>
        <dbReference type="EMBL" id="TKW39397.1"/>
    </source>
</evidence>
<feature type="region of interest" description="Disordered" evidence="1">
    <location>
        <begin position="11"/>
        <end position="157"/>
    </location>
</feature>
<proteinExistence type="predicted"/>
<accession>A0A4U6WLT6</accession>
<keyword evidence="3" id="KW-1185">Reference proteome</keyword>
<feature type="compositionally biased region" description="Low complexity" evidence="1">
    <location>
        <begin position="136"/>
        <end position="145"/>
    </location>
</feature>
<sequence>MTLAWSRAYVSRQDDEPAAADAVSGGRWGGVLTGRDTVVDGLGLPGSAAARQRWRRGQMGRRGRDGGARDVYGVGSREEERAGAGRDAAASHGGGPTEGRRRRGGEGWRRGGRCRAKEGRRRGERRQAKEGRRRGGAVATTGERGAPVEWGRDAPAE</sequence>
<protein>
    <submittedName>
        <fullName evidence="2">Uncharacterized protein</fullName>
    </submittedName>
</protein>
<feature type="compositionally biased region" description="Basic residues" evidence="1">
    <location>
        <begin position="110"/>
        <end position="124"/>
    </location>
</feature>
<feature type="compositionally biased region" description="Basic residues" evidence="1">
    <location>
        <begin position="52"/>
        <end position="61"/>
    </location>
</feature>
<gene>
    <name evidence="2" type="ORF">SEVIR_1G176201v2</name>
</gene>
<dbReference type="Proteomes" id="UP000298652">
    <property type="component" value="Chromosome 1"/>
</dbReference>
<dbReference type="Gramene" id="TKW39397">
    <property type="protein sequence ID" value="TKW39397"/>
    <property type="gene ID" value="SEVIR_1G176201v2"/>
</dbReference>
<name>A0A4U6WLT6_SETVI</name>
<organism evidence="2 3">
    <name type="scientific">Setaria viridis</name>
    <name type="common">Green bristlegrass</name>
    <name type="synonym">Setaria italica subsp. viridis</name>
    <dbReference type="NCBI Taxonomy" id="4556"/>
    <lineage>
        <taxon>Eukaryota</taxon>
        <taxon>Viridiplantae</taxon>
        <taxon>Streptophyta</taxon>
        <taxon>Embryophyta</taxon>
        <taxon>Tracheophyta</taxon>
        <taxon>Spermatophyta</taxon>
        <taxon>Magnoliopsida</taxon>
        <taxon>Liliopsida</taxon>
        <taxon>Poales</taxon>
        <taxon>Poaceae</taxon>
        <taxon>PACMAD clade</taxon>
        <taxon>Panicoideae</taxon>
        <taxon>Panicodae</taxon>
        <taxon>Paniceae</taxon>
        <taxon>Cenchrinae</taxon>
        <taxon>Setaria</taxon>
    </lineage>
</organism>
<dbReference type="AlphaFoldDB" id="A0A4U6WLT6"/>
<evidence type="ECO:0000313" key="3">
    <source>
        <dbReference type="Proteomes" id="UP000298652"/>
    </source>
</evidence>
<dbReference type="EMBL" id="CM016552">
    <property type="protein sequence ID" value="TKW39397.1"/>
    <property type="molecule type" value="Genomic_DNA"/>
</dbReference>
<reference evidence="2" key="1">
    <citation type="submission" date="2019-03" db="EMBL/GenBank/DDBJ databases">
        <title>WGS assembly of Setaria viridis.</title>
        <authorList>
            <person name="Huang P."/>
            <person name="Jenkins J."/>
            <person name="Grimwood J."/>
            <person name="Barry K."/>
            <person name="Healey A."/>
            <person name="Mamidi S."/>
            <person name="Sreedasyam A."/>
            <person name="Shu S."/>
            <person name="Feldman M."/>
            <person name="Wu J."/>
            <person name="Yu Y."/>
            <person name="Chen C."/>
            <person name="Johnson J."/>
            <person name="Rokhsar D."/>
            <person name="Baxter I."/>
            <person name="Schmutz J."/>
            <person name="Brutnell T."/>
            <person name="Kellogg E."/>
        </authorList>
    </citation>
    <scope>NUCLEOTIDE SEQUENCE [LARGE SCALE GENOMIC DNA]</scope>
</reference>
<evidence type="ECO:0000256" key="1">
    <source>
        <dbReference type="SAM" id="MobiDB-lite"/>
    </source>
</evidence>